<dbReference type="RefSeq" id="WP_093972377.1">
    <property type="nucleotide sequence ID" value="NZ_FXXQ01000001.1"/>
</dbReference>
<evidence type="ECO:0000313" key="2">
    <source>
        <dbReference type="EMBL" id="SMX22421.1"/>
    </source>
</evidence>
<proteinExistence type="predicted"/>
<dbReference type="Proteomes" id="UP000201838">
    <property type="component" value="Unassembled WGS sequence"/>
</dbReference>
<reference evidence="2 3" key="1">
    <citation type="submission" date="2017-05" db="EMBL/GenBank/DDBJ databases">
        <authorList>
            <person name="Song R."/>
            <person name="Chenine A.L."/>
            <person name="Ruprecht R.M."/>
        </authorList>
    </citation>
    <scope>NUCLEOTIDE SEQUENCE [LARGE SCALE GENOMIC DNA]</scope>
    <source>
        <strain evidence="2 3">CECT 8489</strain>
    </source>
</reference>
<feature type="transmembrane region" description="Helical" evidence="1">
    <location>
        <begin position="21"/>
        <end position="42"/>
    </location>
</feature>
<dbReference type="AlphaFoldDB" id="A0A238IWL2"/>
<accession>A0A238IWL2</accession>
<keyword evidence="1" id="KW-1133">Transmembrane helix</keyword>
<dbReference type="EMBL" id="FXXQ01000001">
    <property type="protein sequence ID" value="SMX22421.1"/>
    <property type="molecule type" value="Genomic_DNA"/>
</dbReference>
<keyword evidence="1" id="KW-0812">Transmembrane</keyword>
<organism evidence="2 3">
    <name type="scientific">Boseongicola aestuarii</name>
    <dbReference type="NCBI Taxonomy" id="1470561"/>
    <lineage>
        <taxon>Bacteria</taxon>
        <taxon>Pseudomonadati</taxon>
        <taxon>Pseudomonadota</taxon>
        <taxon>Alphaproteobacteria</taxon>
        <taxon>Rhodobacterales</taxon>
        <taxon>Paracoccaceae</taxon>
        <taxon>Boseongicola</taxon>
    </lineage>
</organism>
<evidence type="ECO:0000256" key="1">
    <source>
        <dbReference type="SAM" id="Phobius"/>
    </source>
</evidence>
<gene>
    <name evidence="2" type="ORF">BOA8489_00517</name>
</gene>
<evidence type="ECO:0000313" key="3">
    <source>
        <dbReference type="Proteomes" id="UP000201838"/>
    </source>
</evidence>
<sequence>MQNVLKRFPDSATLHRRRGAFAGFLAGVAVPLLVVGVFIVSLRGYGITEEPPQPPQAYSNF</sequence>
<name>A0A238IWL2_9RHOB</name>
<keyword evidence="3" id="KW-1185">Reference proteome</keyword>
<keyword evidence="1" id="KW-0472">Membrane</keyword>
<protein>
    <submittedName>
        <fullName evidence="2">Uncharacterized protein</fullName>
    </submittedName>
</protein>